<reference evidence="1" key="1">
    <citation type="submission" date="2023-04" db="EMBL/GenBank/DDBJ databases">
        <title>A chromosome-level genome assembly of the parasitoid wasp Eretmocerus hayati.</title>
        <authorList>
            <person name="Zhong Y."/>
            <person name="Liu S."/>
            <person name="Liu Y."/>
        </authorList>
    </citation>
    <scope>NUCLEOTIDE SEQUENCE</scope>
    <source>
        <strain evidence="1">ZJU_SS_LIU_2023</strain>
    </source>
</reference>
<keyword evidence="2" id="KW-1185">Reference proteome</keyword>
<sequence>MGNRILEAQHLQSGTVDNALRTACGQNLLDCFRRGLKATIEYRLPAETDINESVTNANEIERQLEAQSALRQLPNTHSEKDTARKPGKRDIYSCATHLRKKYPDKNCYM</sequence>
<organism evidence="1 2">
    <name type="scientific">Eretmocerus hayati</name>
    <dbReference type="NCBI Taxonomy" id="131215"/>
    <lineage>
        <taxon>Eukaryota</taxon>
        <taxon>Metazoa</taxon>
        <taxon>Ecdysozoa</taxon>
        <taxon>Arthropoda</taxon>
        <taxon>Hexapoda</taxon>
        <taxon>Insecta</taxon>
        <taxon>Pterygota</taxon>
        <taxon>Neoptera</taxon>
        <taxon>Endopterygota</taxon>
        <taxon>Hymenoptera</taxon>
        <taxon>Apocrita</taxon>
        <taxon>Proctotrupomorpha</taxon>
        <taxon>Chalcidoidea</taxon>
        <taxon>Aphelinidae</taxon>
        <taxon>Aphelininae</taxon>
        <taxon>Eretmocerus</taxon>
    </lineage>
</organism>
<accession>A0ACC2PQF3</accession>
<gene>
    <name evidence="1" type="ORF">QAD02_021036</name>
</gene>
<protein>
    <submittedName>
        <fullName evidence="1">Uncharacterized protein</fullName>
    </submittedName>
</protein>
<dbReference type="EMBL" id="CM056741">
    <property type="protein sequence ID" value="KAJ8685243.1"/>
    <property type="molecule type" value="Genomic_DNA"/>
</dbReference>
<dbReference type="Proteomes" id="UP001239111">
    <property type="component" value="Chromosome 1"/>
</dbReference>
<proteinExistence type="predicted"/>
<evidence type="ECO:0000313" key="1">
    <source>
        <dbReference type="EMBL" id="KAJ8685243.1"/>
    </source>
</evidence>
<name>A0ACC2PQF3_9HYME</name>
<comment type="caution">
    <text evidence="1">The sequence shown here is derived from an EMBL/GenBank/DDBJ whole genome shotgun (WGS) entry which is preliminary data.</text>
</comment>
<evidence type="ECO:0000313" key="2">
    <source>
        <dbReference type="Proteomes" id="UP001239111"/>
    </source>
</evidence>